<proteinExistence type="inferred from homology"/>
<dbReference type="SUPFAM" id="SSF53098">
    <property type="entry name" value="Ribonuclease H-like"/>
    <property type="match status" value="1"/>
</dbReference>
<name>I3EK12_NEMP3</name>
<dbReference type="GO" id="GO:0003676">
    <property type="term" value="F:nucleic acid binding"/>
    <property type="evidence" value="ECO:0007669"/>
    <property type="project" value="InterPro"/>
</dbReference>
<dbReference type="AlphaFoldDB" id="I3EK12"/>
<dbReference type="InterPro" id="IPR047021">
    <property type="entry name" value="REXO1/3/4-like"/>
</dbReference>
<dbReference type="VEuPathDB" id="MicrosporidiaDB:NEQG_00329"/>
<dbReference type="EMBL" id="GL870876">
    <property type="protein sequence ID" value="EIJ89559.1"/>
    <property type="molecule type" value="Genomic_DNA"/>
</dbReference>
<sequence>MSLLEISYKKHDQISLEKLAAFITACRLRKPRTPITNKFNTSDIKRILVIISESCLSYADKNKRKGNYQVALKEYPLPEDIPIYLHSIREKTPKQHKIDQIAGEMMEEEDISMFLTEDLNSIYTEGIDHRLYTIPMIEKSAFYLRYGTPSILPQIATLKPLKVEKVENTSTNKEKPYCDVAMINGKKMFMFKNRTKNCILAIDCEMVITDIGCELARISVVNKYKKAVYDQIIIPEGKVADYISDITGISESTYDKKCTCNTCEYIAAKRLNIKDNEEDSAHSGCITYDAMLYDLSKIIGKNTILIGHSISHDLLAMNVFHKNIIDTSLLFNSKTHHRYKLKSLCSTYLNKEIQETEHSSIIDAEACIDLVSYLVRRRIPSLHYQKMKNLTVSTEYNSATSQKITHKGTPPIDYVYTNCLPEDIDANTVIICLERTEEEWIVRVSNT</sequence>
<reference evidence="7" key="1">
    <citation type="submission" date="2011-01" db="EMBL/GenBank/DDBJ databases">
        <title>The Genome Sequence of Nematocida parisii strain ERTm3.</title>
        <authorList>
            <consortium name="The Broad Institute Genome Sequencing Platform"/>
            <consortium name="The Broad Institute Genome Sequencing Center for Infectious Disease"/>
            <person name="Cuomo C."/>
            <person name="Troemel E."/>
            <person name="Young S.K."/>
            <person name="Zeng Q."/>
            <person name="Gargeya S."/>
            <person name="Fitzgerald M."/>
            <person name="Haas B."/>
            <person name="Abouelleil A."/>
            <person name="Alvarado L."/>
            <person name="Arachchi H.M."/>
            <person name="Berlin A."/>
            <person name="Chapman S.B."/>
            <person name="Gearin G."/>
            <person name="Goldberg J."/>
            <person name="Griggs A."/>
            <person name="Gujja S."/>
            <person name="Hansen M."/>
            <person name="Heiman D."/>
            <person name="Howarth C."/>
            <person name="Larimer J."/>
            <person name="Lui A."/>
            <person name="MacDonald P.J.P."/>
            <person name="McCowen C."/>
            <person name="Montmayeur A."/>
            <person name="Murphy C."/>
            <person name="Neiman D."/>
            <person name="Pearson M."/>
            <person name="Priest M."/>
            <person name="Roberts A."/>
            <person name="Saif S."/>
            <person name="Shea T."/>
            <person name="Sisk P."/>
            <person name="Stolte C."/>
            <person name="Sykes S."/>
            <person name="Wortman J."/>
            <person name="Nusbaum C."/>
            <person name="Birren B."/>
        </authorList>
    </citation>
    <scope>NUCLEOTIDE SEQUENCE</scope>
    <source>
        <strain evidence="7">ERTm3</strain>
    </source>
</reference>
<evidence type="ECO:0000259" key="6">
    <source>
        <dbReference type="SMART" id="SM00479"/>
    </source>
</evidence>
<dbReference type="InterPro" id="IPR012337">
    <property type="entry name" value="RNaseH-like_sf"/>
</dbReference>
<keyword evidence="4" id="KW-0378">Hydrolase</keyword>
<evidence type="ECO:0000256" key="4">
    <source>
        <dbReference type="ARBA" id="ARBA00022801"/>
    </source>
</evidence>
<dbReference type="Gene3D" id="3.30.420.10">
    <property type="entry name" value="Ribonuclease H-like superfamily/Ribonuclease H"/>
    <property type="match status" value="1"/>
</dbReference>
<protein>
    <recommendedName>
        <fullName evidence="6">Exonuclease domain-containing protein</fullName>
    </recommendedName>
</protein>
<dbReference type="Proteomes" id="UP000002872">
    <property type="component" value="Unassembled WGS sequence"/>
</dbReference>
<keyword evidence="8" id="KW-1185">Reference proteome</keyword>
<dbReference type="HOGENOM" id="CLU_612642_0_0_1"/>
<dbReference type="OMA" id="NSKTHHR"/>
<evidence type="ECO:0000256" key="2">
    <source>
        <dbReference type="ARBA" id="ARBA00006357"/>
    </source>
</evidence>
<dbReference type="PANTHER" id="PTHR12801:SF115">
    <property type="entry name" value="FI18136P1-RELATED"/>
    <property type="match status" value="1"/>
</dbReference>
<keyword evidence="3" id="KW-0540">Nuclease</keyword>
<dbReference type="InterPro" id="IPR036397">
    <property type="entry name" value="RNaseH_sf"/>
</dbReference>
<organism evidence="7 8">
    <name type="scientific">Nematocida parisii (strain ERTm3)</name>
    <name type="common">Nematode killer fungus</name>
    <dbReference type="NCBI Taxonomy" id="935791"/>
    <lineage>
        <taxon>Eukaryota</taxon>
        <taxon>Fungi</taxon>
        <taxon>Fungi incertae sedis</taxon>
        <taxon>Microsporidia</taxon>
        <taxon>Nematocida</taxon>
    </lineage>
</organism>
<dbReference type="SMART" id="SM00479">
    <property type="entry name" value="EXOIII"/>
    <property type="match status" value="1"/>
</dbReference>
<evidence type="ECO:0000256" key="1">
    <source>
        <dbReference type="ARBA" id="ARBA00004123"/>
    </source>
</evidence>
<evidence type="ECO:0000313" key="7">
    <source>
        <dbReference type="EMBL" id="EIJ89559.1"/>
    </source>
</evidence>
<evidence type="ECO:0000313" key="8">
    <source>
        <dbReference type="Proteomes" id="UP000002872"/>
    </source>
</evidence>
<accession>I3EK12</accession>
<dbReference type="PANTHER" id="PTHR12801">
    <property type="entry name" value="RNA EXONUCLEASE REXO1 / RECO3 FAMILY MEMBER-RELATED"/>
    <property type="match status" value="1"/>
</dbReference>
<evidence type="ECO:0000256" key="5">
    <source>
        <dbReference type="ARBA" id="ARBA00023242"/>
    </source>
</evidence>
<dbReference type="InterPro" id="IPR013520">
    <property type="entry name" value="Ribonucl_H"/>
</dbReference>
<dbReference type="GO" id="GO:0005634">
    <property type="term" value="C:nucleus"/>
    <property type="evidence" value="ECO:0007669"/>
    <property type="project" value="UniProtKB-SubCell"/>
</dbReference>
<comment type="similarity">
    <text evidence="2">Belongs to the REXO1/REXO3 family.</text>
</comment>
<feature type="domain" description="Exonuclease" evidence="6">
    <location>
        <begin position="198"/>
        <end position="380"/>
    </location>
</feature>
<dbReference type="GO" id="GO:0004527">
    <property type="term" value="F:exonuclease activity"/>
    <property type="evidence" value="ECO:0007669"/>
    <property type="project" value="InterPro"/>
</dbReference>
<dbReference type="OrthoDB" id="8191639at2759"/>
<comment type="subcellular location">
    <subcellularLocation>
        <location evidence="1">Nucleus</location>
    </subcellularLocation>
</comment>
<dbReference type="InParanoid" id="I3EK12"/>
<keyword evidence="5" id="KW-0539">Nucleus</keyword>
<evidence type="ECO:0000256" key="3">
    <source>
        <dbReference type="ARBA" id="ARBA00022722"/>
    </source>
</evidence>
<dbReference type="STRING" id="935791.I3EK12"/>
<gene>
    <name evidence="7" type="ORF">NEQG_00329</name>
</gene>